<proteinExistence type="predicted"/>
<feature type="chain" id="PRO_5025396565" evidence="1">
    <location>
        <begin position="28"/>
        <end position="157"/>
    </location>
</feature>
<dbReference type="Pfam" id="PF04214">
    <property type="entry name" value="DUF411"/>
    <property type="match status" value="1"/>
</dbReference>
<keyword evidence="3" id="KW-1185">Reference proteome</keyword>
<dbReference type="InterPro" id="IPR007332">
    <property type="entry name" value="DUF411"/>
</dbReference>
<sequence length="157" mass="16136">MTIKRRDFFIGAASAALAAVCAAPATAEPAIRVLVHRDATCGCCGRWAAKLKDAGFAVEVVDEPDMKAVKARLGVPAGLTSCHTAEIEGYVVEGHTPVAAIQRLLQEKPKAAGLATPGMPSGSPGMEMGGEAEPYEVYLFGPQGQSSYGGFKGGSAI</sequence>
<evidence type="ECO:0000256" key="1">
    <source>
        <dbReference type="SAM" id="SignalP"/>
    </source>
</evidence>
<dbReference type="RefSeq" id="WP_136497327.1">
    <property type="nucleotide sequence ID" value="NZ_CP046052.1"/>
</dbReference>
<dbReference type="EMBL" id="CP046052">
    <property type="protein sequence ID" value="QGM47436.1"/>
    <property type="molecule type" value="Genomic_DNA"/>
</dbReference>
<name>A0A6B8KGG5_9HYPH</name>
<dbReference type="InterPro" id="IPR006311">
    <property type="entry name" value="TAT_signal"/>
</dbReference>
<keyword evidence="1" id="KW-0732">Signal</keyword>
<gene>
    <name evidence="2" type="ORF">H2LOC_018040</name>
</gene>
<accession>A0A6B8KGG5</accession>
<dbReference type="Proteomes" id="UP000309061">
    <property type="component" value="Chromosome"/>
</dbReference>
<dbReference type="KEGG" id="mhey:H2LOC_018040"/>
<reference evidence="2 3" key="1">
    <citation type="submission" date="2019-11" db="EMBL/GenBank/DDBJ databases">
        <title>The genome sequence of Methylocystis heyeri.</title>
        <authorList>
            <person name="Oshkin I.Y."/>
            <person name="Miroshnikov K."/>
            <person name="Dedysh S.N."/>
        </authorList>
    </citation>
    <scope>NUCLEOTIDE SEQUENCE [LARGE SCALE GENOMIC DNA]</scope>
    <source>
        <strain evidence="2 3">H2</strain>
    </source>
</reference>
<dbReference type="AlphaFoldDB" id="A0A6B8KGG5"/>
<feature type="signal peptide" evidence="1">
    <location>
        <begin position="1"/>
        <end position="27"/>
    </location>
</feature>
<organism evidence="2 3">
    <name type="scientific">Methylocystis heyeri</name>
    <dbReference type="NCBI Taxonomy" id="391905"/>
    <lineage>
        <taxon>Bacteria</taxon>
        <taxon>Pseudomonadati</taxon>
        <taxon>Pseudomonadota</taxon>
        <taxon>Alphaproteobacteria</taxon>
        <taxon>Hyphomicrobiales</taxon>
        <taxon>Methylocystaceae</taxon>
        <taxon>Methylocystis</taxon>
    </lineage>
</organism>
<dbReference type="PROSITE" id="PS51318">
    <property type="entry name" value="TAT"/>
    <property type="match status" value="1"/>
</dbReference>
<protein>
    <submittedName>
        <fullName evidence="2">DUF411 domain-containing protein</fullName>
    </submittedName>
</protein>
<dbReference type="OrthoDB" id="14727at2"/>
<evidence type="ECO:0000313" key="3">
    <source>
        <dbReference type="Proteomes" id="UP000309061"/>
    </source>
</evidence>
<evidence type="ECO:0000313" key="2">
    <source>
        <dbReference type="EMBL" id="QGM47436.1"/>
    </source>
</evidence>